<feature type="region of interest" description="Disordered" evidence="2">
    <location>
        <begin position="428"/>
        <end position="665"/>
    </location>
</feature>
<feature type="compositionally biased region" description="Acidic residues" evidence="2">
    <location>
        <begin position="783"/>
        <end position="804"/>
    </location>
</feature>
<dbReference type="Proteomes" id="UP000779233">
    <property type="component" value="Unassembled WGS sequence"/>
</dbReference>
<feature type="compositionally biased region" description="Basic and acidic residues" evidence="2">
    <location>
        <begin position="628"/>
        <end position="638"/>
    </location>
</feature>
<feature type="region of interest" description="Disordered" evidence="2">
    <location>
        <begin position="289"/>
        <end position="311"/>
    </location>
</feature>
<feature type="coiled-coil region" evidence="1">
    <location>
        <begin position="1642"/>
        <end position="1701"/>
    </location>
</feature>
<name>A0A8S4HHD7_PLAVI</name>
<feature type="compositionally biased region" description="Basic and acidic residues" evidence="2">
    <location>
        <begin position="487"/>
        <end position="496"/>
    </location>
</feature>
<feature type="compositionally biased region" description="Basic and acidic residues" evidence="2">
    <location>
        <begin position="449"/>
        <end position="479"/>
    </location>
</feature>
<feature type="compositionally biased region" description="Basic and acidic residues" evidence="2">
    <location>
        <begin position="596"/>
        <end position="616"/>
    </location>
</feature>
<evidence type="ECO:0000313" key="4">
    <source>
        <dbReference type="Proteomes" id="UP000779233"/>
    </source>
</evidence>
<sequence>MEKKIGCVYKIKESRRGKGLCKPADEAKKKGAVLRCVNDMRGDEAASVPDEAASVPGEAASVPSDEANVPGEAASVPSDEASVPSDEASVPSDEASVSSDEASVPSDEANLLGDAHCRTEASPFAKRRGMNRFEGPPCSSNADEPLCGHSKLGRSDEGESHLNRACLNDESDLVKKESEGQLRSSSLLPETAYEGQTGGGIKREAAQMHSLIWEEDESVQMDVSLSEVPLVGRTEHDRGCSGGDAACAMCADGGLEDVDWVDAALAGGDSNDASNTANCGRGCHFVESDREEGLGGMGPPEQNDKQTDSEDDNEIKNILDVLQNLKKYNFDETANFDNDALYEPVDDDAEDEETGKGRVDPFVQERNAPFLESEYVFKDPTGEAAANGVATTNGVEGYAANDSNEQEYLDLQKIKEKYRRYNFSLSDVDEEGEAEHVEESRQSKGYTHTGEDESYQREEEEPTDKPHEGEVKGEEERGGTNDVAGEMPHEDKHMSHAVDGADADHMMNTPNKVKKKKKKKRSAKKGKTYSEHCEGAGVGGDDNGDGDDGSVPSSGQRVSSGDRASSEQRVSGDEGQGNPPGETAAAEDGESKVVTTKREPIPNERKNNHDGGDLHECNSATESGVPSGKDEDEREEKMRRKKLLKQNICSLSNKGRDSQTGAGHIDVRGADHIDAMGVAHFDVTAAPQNGGASTNATLQNEAESTKGVGNPPYGDLSEEVRNIMNSNGSDGEEENHLEFDHYLIKLHNLKSLLRQETIQSDEDGGGETAPVRGSAAKGGGADGEGEEDEEDEEVEEGEEVEVDRDDGVDADERPSANPPEEPTPLRARKRGPPGEAAGDAQAAQVELFAERNSRLKREVKSLQREMARYKKMEKTFHKNREKYKTKLTLIREYEKKIDHMIMDLKKLKDTCTSKEKKLARFEEIVKYMNEQFAMSKIQFENKMNEYVLFLKKKDSEIYMLKEIIKEKEKIVTFNESILKQYKHDIDDMLRQNIERVEHVKAKLKTQQDLIADKESKIKTLEQDVRGYAEQLNKMDNEMKKVLYQREVDDERRKEIESNYQKEKKKNENLTTQVEQLGREKQDLHYKVESLLQSEKSILNGKAELAESQKVLTVENEQMKKEREVLLNERAQMEERCNLLSAENGKMSDQMEILQREKNERESELARLTGEATKLKEDLSKLKEEKDQIEAKNLTQQGEKDTLKNALEETKRKMEDCVRENEKLKGILNDVTSKNEQLSSKREQEEQRMKEQIKDLEDKLAEHNTLYCKEKEVIHNLSEEKNKFIKECERLKSRNKKIISKLKENQVKNKAKVDEMEREKKQSVQMEKDHFAQKVNSLEEAFQSTYNELQEEKNSLKEELHDVKMANEDLKKKAQNLHNVNEVLIKEMKTYNEEKDKFIKGLKNIKLAYLKMRKENEQLKTDAFSYIKKDVEENYIPLSAHKQLLHEQKSLAEEKETLQTQLKEHETLIAQLNRDKAELGESLSRLSKENEELSTNIRVKNKITEDVTANVEKLKSDLTSKDEEVKKKAMEVKKMERDYKKLLDDYKSEKKNIISKYENELDDYLRKCELAHAKYKKCEEEMKELKNKLKVKDEVIEYTHKEIENIKESFCNEYECKIKDVVEEKDKEVYAIQRRCKELHEDNNMNKSEIAKLNKLLEDANKKIKKRDMEMYILLEQNKKQKEKAAKKMTKVNELLNNLQKEYTDSIP</sequence>
<feature type="region of interest" description="Disordered" evidence="2">
    <location>
        <begin position="760"/>
        <end position="842"/>
    </location>
</feature>
<gene>
    <name evidence="3" type="ORF">PVW1_080023800</name>
</gene>
<feature type="compositionally biased region" description="Basic residues" evidence="2">
    <location>
        <begin position="512"/>
        <end position="527"/>
    </location>
</feature>
<keyword evidence="1" id="KW-0175">Coiled coil</keyword>
<feature type="coiled-coil region" evidence="1">
    <location>
        <begin position="845"/>
        <end position="924"/>
    </location>
</feature>
<protein>
    <submittedName>
        <fullName evidence="3">(malaria parasite P. vivax) hypothetical protein</fullName>
    </submittedName>
</protein>
<feature type="region of interest" description="Disordered" evidence="2">
    <location>
        <begin position="686"/>
        <end position="734"/>
    </location>
</feature>
<feature type="coiled-coil region" evidence="1">
    <location>
        <begin position="1524"/>
        <end position="1594"/>
    </location>
</feature>
<feature type="coiled-coil region" evidence="1">
    <location>
        <begin position="996"/>
        <end position="1495"/>
    </location>
</feature>
<feature type="compositionally biased region" description="Basic and acidic residues" evidence="2">
    <location>
        <begin position="805"/>
        <end position="814"/>
    </location>
</feature>
<accession>A0A8S4HHD7</accession>
<feature type="compositionally biased region" description="Polar residues" evidence="2">
    <location>
        <begin position="551"/>
        <end position="563"/>
    </location>
</feature>
<evidence type="ECO:0000313" key="3">
    <source>
        <dbReference type="EMBL" id="CAG9479032.1"/>
    </source>
</evidence>
<reference evidence="3" key="1">
    <citation type="submission" date="2021-09" db="EMBL/GenBank/DDBJ databases">
        <authorList>
            <consortium name="Pathogen Informatics"/>
        </authorList>
    </citation>
    <scope>NUCLEOTIDE SEQUENCE</scope>
    <source>
        <strain evidence="3">PvW1</strain>
    </source>
</reference>
<dbReference type="EMBL" id="CAJZCX010000009">
    <property type="protein sequence ID" value="CAG9479032.1"/>
    <property type="molecule type" value="Genomic_DNA"/>
</dbReference>
<evidence type="ECO:0000256" key="2">
    <source>
        <dbReference type="SAM" id="MobiDB-lite"/>
    </source>
</evidence>
<feature type="region of interest" description="Disordered" evidence="2">
    <location>
        <begin position="43"/>
        <end position="142"/>
    </location>
</feature>
<evidence type="ECO:0000256" key="1">
    <source>
        <dbReference type="SAM" id="Coils"/>
    </source>
</evidence>
<comment type="caution">
    <text evidence="3">The sequence shown here is derived from an EMBL/GenBank/DDBJ whole genome shotgun (WGS) entry which is preliminary data.</text>
</comment>
<organism evidence="3 4">
    <name type="scientific">Plasmodium vivax</name>
    <name type="common">malaria parasite P. vivax</name>
    <dbReference type="NCBI Taxonomy" id="5855"/>
    <lineage>
        <taxon>Eukaryota</taxon>
        <taxon>Sar</taxon>
        <taxon>Alveolata</taxon>
        <taxon>Apicomplexa</taxon>
        <taxon>Aconoidasida</taxon>
        <taxon>Haemosporida</taxon>
        <taxon>Plasmodiidae</taxon>
        <taxon>Plasmodium</taxon>
        <taxon>Plasmodium (Plasmodium)</taxon>
    </lineage>
</organism>
<proteinExistence type="predicted"/>
<feature type="compositionally biased region" description="Low complexity" evidence="2">
    <location>
        <begin position="87"/>
        <end position="109"/>
    </location>
</feature>
<feature type="compositionally biased region" description="Polar residues" evidence="2">
    <location>
        <begin position="647"/>
        <end position="661"/>
    </location>
</feature>
<feature type="compositionally biased region" description="Polar residues" evidence="2">
    <location>
        <begin position="686"/>
        <end position="702"/>
    </location>
</feature>